<proteinExistence type="predicted"/>
<feature type="compositionally biased region" description="Basic and acidic residues" evidence="1">
    <location>
        <begin position="77"/>
        <end position="89"/>
    </location>
</feature>
<dbReference type="AlphaFoldDB" id="M7Z7E0"/>
<evidence type="ECO:0000313" key="2">
    <source>
        <dbReference type="EMBL" id="EMS48310.1"/>
    </source>
</evidence>
<gene>
    <name evidence="2" type="ORF">TRIUR3_09330</name>
</gene>
<protein>
    <submittedName>
        <fullName evidence="2">Uncharacterized protein</fullName>
    </submittedName>
</protein>
<accession>M7Z7E0</accession>
<feature type="region of interest" description="Disordered" evidence="1">
    <location>
        <begin position="38"/>
        <end position="129"/>
    </location>
</feature>
<evidence type="ECO:0000256" key="1">
    <source>
        <dbReference type="SAM" id="MobiDB-lite"/>
    </source>
</evidence>
<name>M7Z7E0_TRIUA</name>
<dbReference type="OMA" id="HATRPLM"/>
<feature type="compositionally biased region" description="Basic residues" evidence="1">
    <location>
        <begin position="95"/>
        <end position="106"/>
    </location>
</feature>
<reference evidence="2" key="1">
    <citation type="journal article" date="2013" name="Nature">
        <title>Draft genome of the wheat A-genome progenitor Triticum urartu.</title>
        <authorList>
            <person name="Ling H.Q."/>
            <person name="Zhao S."/>
            <person name="Liu D."/>
            <person name="Wang J."/>
            <person name="Sun H."/>
            <person name="Zhang C."/>
            <person name="Fan H."/>
            <person name="Li D."/>
            <person name="Dong L."/>
            <person name="Tao Y."/>
            <person name="Gao C."/>
            <person name="Wu H."/>
            <person name="Li Y."/>
            <person name="Cui Y."/>
            <person name="Guo X."/>
            <person name="Zheng S."/>
            <person name="Wang B."/>
            <person name="Yu K."/>
            <person name="Liang Q."/>
            <person name="Yang W."/>
            <person name="Lou X."/>
            <person name="Chen J."/>
            <person name="Feng M."/>
            <person name="Jian J."/>
            <person name="Zhang X."/>
            <person name="Luo G."/>
            <person name="Jiang Y."/>
            <person name="Liu J."/>
            <person name="Wang Z."/>
            <person name="Sha Y."/>
            <person name="Zhang B."/>
            <person name="Wu H."/>
            <person name="Tang D."/>
            <person name="Shen Q."/>
            <person name="Xue P."/>
            <person name="Zou S."/>
            <person name="Wang X."/>
            <person name="Liu X."/>
            <person name="Wang F."/>
            <person name="Yang Y."/>
            <person name="An X."/>
            <person name="Dong Z."/>
            <person name="Zhang K."/>
            <person name="Zhang X."/>
            <person name="Luo M.C."/>
            <person name="Dvorak J."/>
            <person name="Tong Y."/>
            <person name="Wang J."/>
            <person name="Yang H."/>
            <person name="Li Z."/>
            <person name="Wang D."/>
            <person name="Zhang A."/>
            <person name="Wang J."/>
        </authorList>
    </citation>
    <scope>NUCLEOTIDE SEQUENCE</scope>
</reference>
<sequence>MAFGLISHGLAARPCPARLHATRPLMAQWTAPVPVAAQSAAPSRARRNNAHVGNGRRTAVDSSGCGRTRHHASLPVLREDALRRTRGEVRSILPSRRRKPQARTRRPASPSPPCCSPATYTNQPWGTSREKEDNLIPSLIFSFSQSIALILKLVFL</sequence>
<organism evidence="2">
    <name type="scientific">Triticum urartu</name>
    <name type="common">Red wild einkorn</name>
    <name type="synonym">Crithodium urartu</name>
    <dbReference type="NCBI Taxonomy" id="4572"/>
    <lineage>
        <taxon>Eukaryota</taxon>
        <taxon>Viridiplantae</taxon>
        <taxon>Streptophyta</taxon>
        <taxon>Embryophyta</taxon>
        <taxon>Tracheophyta</taxon>
        <taxon>Spermatophyta</taxon>
        <taxon>Magnoliopsida</taxon>
        <taxon>Liliopsida</taxon>
        <taxon>Poales</taxon>
        <taxon>Poaceae</taxon>
        <taxon>BOP clade</taxon>
        <taxon>Pooideae</taxon>
        <taxon>Triticodae</taxon>
        <taxon>Triticeae</taxon>
        <taxon>Triticinae</taxon>
        <taxon>Triticum</taxon>
    </lineage>
</organism>
<dbReference type="EMBL" id="KD251191">
    <property type="protein sequence ID" value="EMS48310.1"/>
    <property type="molecule type" value="Genomic_DNA"/>
</dbReference>